<dbReference type="Proteomes" id="UP001156389">
    <property type="component" value="Unassembled WGS sequence"/>
</dbReference>
<feature type="domain" description="Acyl-CoA oxidase/dehydrogenase middle" evidence="7">
    <location>
        <begin position="124"/>
        <end position="216"/>
    </location>
</feature>
<dbReference type="RefSeq" id="WP_260221938.1">
    <property type="nucleotide sequence ID" value="NZ_JAJAGO010000023.1"/>
</dbReference>
<dbReference type="Gene3D" id="1.20.140.10">
    <property type="entry name" value="Butyryl-CoA Dehydrogenase, subunit A, domain 3"/>
    <property type="match status" value="1"/>
</dbReference>
<dbReference type="InterPro" id="IPR009075">
    <property type="entry name" value="AcylCo_DH/oxidase_C"/>
</dbReference>
<evidence type="ECO:0000259" key="7">
    <source>
        <dbReference type="Pfam" id="PF02770"/>
    </source>
</evidence>
<evidence type="ECO:0000259" key="6">
    <source>
        <dbReference type="Pfam" id="PF00441"/>
    </source>
</evidence>
<evidence type="ECO:0000256" key="2">
    <source>
        <dbReference type="ARBA" id="ARBA00009347"/>
    </source>
</evidence>
<dbReference type="InterPro" id="IPR006091">
    <property type="entry name" value="Acyl-CoA_Oxase/DH_mid-dom"/>
</dbReference>
<keyword evidence="10" id="KW-1185">Reference proteome</keyword>
<evidence type="ECO:0000256" key="5">
    <source>
        <dbReference type="RuleBase" id="RU362125"/>
    </source>
</evidence>
<dbReference type="InterPro" id="IPR009100">
    <property type="entry name" value="AcylCoA_DH/oxidase_NM_dom_sf"/>
</dbReference>
<reference evidence="9 10" key="1">
    <citation type="submission" date="2021-10" db="EMBL/GenBank/DDBJ databases">
        <title>Streptomyces gossypii sp. nov., isolated from soil collected from cotton field.</title>
        <authorList>
            <person name="Ge X."/>
            <person name="Chen X."/>
            <person name="Liu W."/>
        </authorList>
    </citation>
    <scope>NUCLEOTIDE SEQUENCE [LARGE SCALE GENOMIC DNA]</scope>
    <source>
        <strain evidence="9 10">N2-109</strain>
    </source>
</reference>
<comment type="cofactor">
    <cofactor evidence="1 5">
        <name>FAD</name>
        <dbReference type="ChEBI" id="CHEBI:57692"/>
    </cofactor>
</comment>
<name>A0ABT2K370_9ACTN</name>
<dbReference type="InterPro" id="IPR013786">
    <property type="entry name" value="AcylCoA_DH/ox_N"/>
</dbReference>
<keyword evidence="4 5" id="KW-0274">FAD</keyword>
<feature type="domain" description="Acyl-CoA dehydrogenase/oxidase C-terminal" evidence="6">
    <location>
        <begin position="229"/>
        <end position="377"/>
    </location>
</feature>
<dbReference type="CDD" id="cd00567">
    <property type="entry name" value="ACAD"/>
    <property type="match status" value="1"/>
</dbReference>
<evidence type="ECO:0000256" key="3">
    <source>
        <dbReference type="ARBA" id="ARBA00022630"/>
    </source>
</evidence>
<keyword evidence="5" id="KW-0560">Oxidoreductase</keyword>
<comment type="caution">
    <text evidence="9">The sequence shown here is derived from an EMBL/GenBank/DDBJ whole genome shotgun (WGS) entry which is preliminary data.</text>
</comment>
<keyword evidence="3 5" id="KW-0285">Flavoprotein</keyword>
<comment type="similarity">
    <text evidence="2 5">Belongs to the acyl-CoA dehydrogenase family.</text>
</comment>
<dbReference type="SUPFAM" id="SSF56645">
    <property type="entry name" value="Acyl-CoA dehydrogenase NM domain-like"/>
    <property type="match status" value="1"/>
</dbReference>
<dbReference type="PANTHER" id="PTHR43884">
    <property type="entry name" value="ACYL-COA DEHYDROGENASE"/>
    <property type="match status" value="1"/>
</dbReference>
<dbReference type="EMBL" id="JAJAGO010000023">
    <property type="protein sequence ID" value="MCT2594593.1"/>
    <property type="molecule type" value="Genomic_DNA"/>
</dbReference>
<organism evidence="9 10">
    <name type="scientific">Streptomyces gossypii</name>
    <dbReference type="NCBI Taxonomy" id="2883101"/>
    <lineage>
        <taxon>Bacteria</taxon>
        <taxon>Bacillati</taxon>
        <taxon>Actinomycetota</taxon>
        <taxon>Actinomycetes</taxon>
        <taxon>Kitasatosporales</taxon>
        <taxon>Streptomycetaceae</taxon>
        <taxon>Streptomyces</taxon>
    </lineage>
</organism>
<accession>A0ABT2K370</accession>
<gene>
    <name evidence="9" type="ORF">LHJ74_32585</name>
</gene>
<protein>
    <submittedName>
        <fullName evidence="9">Acyl-CoA dehydrogenase family protein</fullName>
    </submittedName>
</protein>
<evidence type="ECO:0000259" key="8">
    <source>
        <dbReference type="Pfam" id="PF02771"/>
    </source>
</evidence>
<dbReference type="Pfam" id="PF02771">
    <property type="entry name" value="Acyl-CoA_dh_N"/>
    <property type="match status" value="1"/>
</dbReference>
<sequence>MEFELTAVQQQRYDTILSASSDQLGRESNGPDGYFTRQRWKTAAALGLTGLCLPADQGGGGQSALDTALSLEAFQRGCPDTGLVFAVSAHLLACGVPIRDFASDEVRDPWLSGMADGSLIASNAMTEDDAGSDVGKLAVTARYDNGEYILDGDKSFASNAPVADLIVTYAVTNQKAGFLGLTAFAIPRHLAGVHVGEPFQKMGLTSCPAARVSFRGCRVPAVYRLGDEGQGGLIFQHSMGWERACLFASYVGLMERQLERCISHARHRKQFGRAIGDFQAVSHRIAVMKQRLESARLLLYRGCWLMDRGRDHVSAVALAKVAVSEAAVANSLDAVQIFGGAGYLSPTGVEQQLRDSVPSTLFSGTNEIQRDIIARELGL</sequence>
<dbReference type="Gene3D" id="2.40.110.10">
    <property type="entry name" value="Butyryl-CoA Dehydrogenase, subunit A, domain 2"/>
    <property type="match status" value="1"/>
</dbReference>
<evidence type="ECO:0000313" key="10">
    <source>
        <dbReference type="Proteomes" id="UP001156389"/>
    </source>
</evidence>
<dbReference type="InterPro" id="IPR046373">
    <property type="entry name" value="Acyl-CoA_Oxase/DH_mid-dom_sf"/>
</dbReference>
<evidence type="ECO:0000256" key="4">
    <source>
        <dbReference type="ARBA" id="ARBA00022827"/>
    </source>
</evidence>
<proteinExistence type="inferred from homology"/>
<dbReference type="Pfam" id="PF00441">
    <property type="entry name" value="Acyl-CoA_dh_1"/>
    <property type="match status" value="1"/>
</dbReference>
<evidence type="ECO:0000256" key="1">
    <source>
        <dbReference type="ARBA" id="ARBA00001974"/>
    </source>
</evidence>
<feature type="domain" description="Acyl-CoA dehydrogenase/oxidase N-terminal" evidence="8">
    <location>
        <begin position="33"/>
        <end position="117"/>
    </location>
</feature>
<dbReference type="Gene3D" id="1.10.540.10">
    <property type="entry name" value="Acyl-CoA dehydrogenase/oxidase, N-terminal domain"/>
    <property type="match status" value="1"/>
</dbReference>
<dbReference type="PANTHER" id="PTHR43884:SF12">
    <property type="entry name" value="ISOVALERYL-COA DEHYDROGENASE, MITOCHONDRIAL-RELATED"/>
    <property type="match status" value="1"/>
</dbReference>
<evidence type="ECO:0000313" key="9">
    <source>
        <dbReference type="EMBL" id="MCT2594593.1"/>
    </source>
</evidence>
<dbReference type="InterPro" id="IPR036250">
    <property type="entry name" value="AcylCo_DH-like_C"/>
</dbReference>
<dbReference type="InterPro" id="IPR037069">
    <property type="entry name" value="AcylCoA_DH/ox_N_sf"/>
</dbReference>
<dbReference type="SUPFAM" id="SSF47203">
    <property type="entry name" value="Acyl-CoA dehydrogenase C-terminal domain-like"/>
    <property type="match status" value="1"/>
</dbReference>
<dbReference type="Pfam" id="PF02770">
    <property type="entry name" value="Acyl-CoA_dh_M"/>
    <property type="match status" value="1"/>
</dbReference>